<dbReference type="Pfam" id="PF00657">
    <property type="entry name" value="Lipase_GDSL"/>
    <property type="match status" value="1"/>
</dbReference>
<evidence type="ECO:0000256" key="2">
    <source>
        <dbReference type="ARBA" id="ARBA00022801"/>
    </source>
</evidence>
<reference evidence="5" key="2">
    <citation type="submission" date="2025-08" db="UniProtKB">
        <authorList>
            <consortium name="RefSeq"/>
        </authorList>
    </citation>
    <scope>IDENTIFICATION</scope>
</reference>
<evidence type="ECO:0000313" key="4">
    <source>
        <dbReference type="Proteomes" id="UP000694861"/>
    </source>
</evidence>
<dbReference type="PANTHER" id="PTHR45648">
    <property type="entry name" value="GDSL LIPASE/ACYLHYDROLASE FAMILY PROTEIN (AFU_ORTHOLOGUE AFUA_4G14700)"/>
    <property type="match status" value="1"/>
</dbReference>
<keyword evidence="2" id="KW-0378">Hydrolase</keyword>
<dbReference type="Proteomes" id="UP000694861">
    <property type="component" value="Unplaced"/>
</dbReference>
<evidence type="ECO:0000256" key="3">
    <source>
        <dbReference type="ARBA" id="ARBA00022963"/>
    </source>
</evidence>
<evidence type="ECO:0000256" key="1">
    <source>
        <dbReference type="ARBA" id="ARBA00008668"/>
    </source>
</evidence>
<reference evidence="4" key="1">
    <citation type="journal article" date="2012" name="Nat. Commun.">
        <title>The genome of Prunus mume.</title>
        <authorList>
            <person name="Zhang Q."/>
            <person name="Chen W."/>
            <person name="Sun L."/>
            <person name="Zhao F."/>
            <person name="Huang B."/>
            <person name="Yang W."/>
            <person name="Tao Y."/>
            <person name="Wang J."/>
            <person name="Yuan Z."/>
            <person name="Fan G."/>
            <person name="Xing Z."/>
            <person name="Han C."/>
            <person name="Pan H."/>
            <person name="Zhong X."/>
            <person name="Shi W."/>
            <person name="Liang X."/>
            <person name="Du D."/>
            <person name="Sun F."/>
            <person name="Xu Z."/>
            <person name="Hao R."/>
            <person name="Lv T."/>
            <person name="Lv Y."/>
            <person name="Zheng Z."/>
            <person name="Sun M."/>
            <person name="Luo L."/>
            <person name="Cai M."/>
            <person name="Gao Y."/>
            <person name="Wang J."/>
            <person name="Yin Y."/>
            <person name="Xu X."/>
            <person name="Cheng T."/>
            <person name="Wang J."/>
        </authorList>
    </citation>
    <scope>NUCLEOTIDE SEQUENCE [LARGE SCALE GENOMIC DNA]</scope>
</reference>
<dbReference type="GeneID" id="107882091"/>
<dbReference type="InterPro" id="IPR036514">
    <property type="entry name" value="SGNH_hydro_sf"/>
</dbReference>
<dbReference type="RefSeq" id="XP_016652797.1">
    <property type="nucleotide sequence ID" value="XM_016797311.1"/>
</dbReference>
<dbReference type="InterPro" id="IPR051058">
    <property type="entry name" value="GDSL_Est/Lipase"/>
</dbReference>
<dbReference type="Gene3D" id="3.40.50.1110">
    <property type="entry name" value="SGNH hydrolase"/>
    <property type="match status" value="1"/>
</dbReference>
<gene>
    <name evidence="5" type="primary">LOC107882091</name>
</gene>
<keyword evidence="3" id="KW-0442">Lipid degradation</keyword>
<comment type="similarity">
    <text evidence="1">Belongs to the 'GDSL' lipolytic enzyme family.</text>
</comment>
<accession>A0ABM1LZH0</accession>
<keyword evidence="4" id="KW-1185">Reference proteome</keyword>
<evidence type="ECO:0000313" key="5">
    <source>
        <dbReference type="RefSeq" id="XP_016652797.1"/>
    </source>
</evidence>
<organism evidence="4 5">
    <name type="scientific">Prunus mume</name>
    <name type="common">Japanese apricot</name>
    <name type="synonym">Armeniaca mume</name>
    <dbReference type="NCBI Taxonomy" id="102107"/>
    <lineage>
        <taxon>Eukaryota</taxon>
        <taxon>Viridiplantae</taxon>
        <taxon>Streptophyta</taxon>
        <taxon>Embryophyta</taxon>
        <taxon>Tracheophyta</taxon>
        <taxon>Spermatophyta</taxon>
        <taxon>Magnoliopsida</taxon>
        <taxon>eudicotyledons</taxon>
        <taxon>Gunneridae</taxon>
        <taxon>Pentapetalae</taxon>
        <taxon>rosids</taxon>
        <taxon>fabids</taxon>
        <taxon>Rosales</taxon>
        <taxon>Rosaceae</taxon>
        <taxon>Amygdaloideae</taxon>
        <taxon>Amygdaleae</taxon>
        <taxon>Prunus</taxon>
    </lineage>
</organism>
<dbReference type="PANTHER" id="PTHR45648:SF5">
    <property type="entry name" value="OS04G0577300 PROTEIN"/>
    <property type="match status" value="1"/>
</dbReference>
<keyword evidence="3" id="KW-0443">Lipid metabolism</keyword>
<feature type="non-terminal residue" evidence="5">
    <location>
        <position position="1"/>
    </location>
</feature>
<protein>
    <submittedName>
        <fullName evidence="5">GDSL esterase/lipase At5g41890-like</fullName>
    </submittedName>
</protein>
<dbReference type="InterPro" id="IPR001087">
    <property type="entry name" value="GDSL"/>
</dbReference>
<proteinExistence type="inferred from homology"/>
<name>A0ABM1LZH0_PRUMU</name>
<feature type="non-terminal residue" evidence="5">
    <location>
        <position position="152"/>
    </location>
</feature>
<sequence length="152" mass="16643">QAFGAKSFPPPYLAPNTQANSILGGINYASGASGILDETGVLFIGRVPLREQVNNFEQSRSYMVEVMGEKHTMEFLKKAIFSVTIGSNDVLNYFQPTIPVFGNGKVSPNLFQDFMVSNLTIHLKRLHLLGARKFIVVGVGPLGCIPFIRAIK</sequence>